<dbReference type="RefSeq" id="WP_380794944.1">
    <property type="nucleotide sequence ID" value="NZ_JBHRVU010000004.1"/>
</dbReference>
<evidence type="ECO:0000313" key="2">
    <source>
        <dbReference type="Proteomes" id="UP001595681"/>
    </source>
</evidence>
<reference evidence="2" key="1">
    <citation type="journal article" date="2019" name="Int. J. Syst. Evol. Microbiol.">
        <title>The Global Catalogue of Microorganisms (GCM) 10K type strain sequencing project: providing services to taxonomists for standard genome sequencing and annotation.</title>
        <authorList>
            <consortium name="The Broad Institute Genomics Platform"/>
            <consortium name="The Broad Institute Genome Sequencing Center for Infectious Disease"/>
            <person name="Wu L."/>
            <person name="Ma J."/>
        </authorList>
    </citation>
    <scope>NUCLEOTIDE SEQUENCE [LARGE SCALE GENOMIC DNA]</scope>
    <source>
        <strain evidence="2">CCM 7491</strain>
    </source>
</reference>
<comment type="caution">
    <text evidence="1">The sequence shown here is derived from an EMBL/GenBank/DDBJ whole genome shotgun (WGS) entry which is preliminary data.</text>
</comment>
<evidence type="ECO:0000313" key="1">
    <source>
        <dbReference type="EMBL" id="MFC3441223.1"/>
    </source>
</evidence>
<gene>
    <name evidence="1" type="ORF">ACFOKF_08430</name>
</gene>
<sequence>MSGRNKSPSRYDQLQNRNVIDLQSERVVRLGKVEVEIVDGKATDLEVILPDGRPINLLNLLLLPNLYQGLAEAFLEWTKTPDVSSYATKYTLSRNIVPFVEFLVDEQLTQIEFNDLTVSHINGFVAWLDDQPNRGRPWSEDTRRDKLGAVRTLLEIYRLMHPGVLQRDFYVPNGQWVGAAYKANHTPALPGSEWDALHDACLSEVTSTMEIHEETLELVAEGADRIPQGKPKRGVYLELPIFLASMNAAYPVRFPTAKQVTSDNNLLGRALIQVHGASSLQGFYPSPKTLVPFVLLMALYTLFNATPLLNLLWSNIEYRTVLGTPRVIIRGYKARSKRNLERSFALDPKDPYSPGEILLFLKSWTARLRPELAPIFQDRVFIFASNQGKPGDEMRARGFGLDKMGSTHDNAWKYNVRNFLADHDLAVSGVRQIRATGLDVIHSLFSGDIRAVVAAAGHSSGNVSDRYYTSGAARSRNDQSLAGVMATHERYARTGGRIDPRGTPAHGDIFAATPGAICADPYDSPFAITTKPVDQTGGISNAQLCDAYGMCWNCPLLQLHFSSPYQLARAIQFKEELVRARGYLPAARWKETWRPVLTNLEKHIIPRFTDPAVITRAKALLPRLAGIPQVD</sequence>
<organism evidence="1 2">
    <name type="scientific">Sphingobium rhizovicinum</name>
    <dbReference type="NCBI Taxonomy" id="432308"/>
    <lineage>
        <taxon>Bacteria</taxon>
        <taxon>Pseudomonadati</taxon>
        <taxon>Pseudomonadota</taxon>
        <taxon>Alphaproteobacteria</taxon>
        <taxon>Sphingomonadales</taxon>
        <taxon>Sphingomonadaceae</taxon>
        <taxon>Sphingobium</taxon>
    </lineage>
</organism>
<protein>
    <recommendedName>
        <fullName evidence="3">Integrase</fullName>
    </recommendedName>
</protein>
<accession>A0ABV7NEU7</accession>
<name>A0ABV7NEU7_9SPHN</name>
<keyword evidence="2" id="KW-1185">Reference proteome</keyword>
<dbReference type="EMBL" id="JBHRVU010000004">
    <property type="protein sequence ID" value="MFC3441223.1"/>
    <property type="molecule type" value="Genomic_DNA"/>
</dbReference>
<evidence type="ECO:0008006" key="3">
    <source>
        <dbReference type="Google" id="ProtNLM"/>
    </source>
</evidence>
<proteinExistence type="predicted"/>
<dbReference type="Proteomes" id="UP001595681">
    <property type="component" value="Unassembled WGS sequence"/>
</dbReference>